<protein>
    <submittedName>
        <fullName evidence="4">TolC family protein</fullName>
    </submittedName>
</protein>
<dbReference type="RefSeq" id="WP_114898579.1">
    <property type="nucleotide sequence ID" value="NZ_CP031222.1"/>
</dbReference>
<comment type="similarity">
    <text evidence="1 2">Belongs to the outer membrane factor (OMF) (TC 1.B.17) family.</text>
</comment>
<dbReference type="OrthoDB" id="9770517at2"/>
<feature type="signal peptide" evidence="3">
    <location>
        <begin position="1"/>
        <end position="15"/>
    </location>
</feature>
<dbReference type="EMBL" id="CP031222">
    <property type="protein sequence ID" value="AXI02469.1"/>
    <property type="molecule type" value="Genomic_DNA"/>
</dbReference>
<dbReference type="AlphaFoldDB" id="A0A345P5B0"/>
<keyword evidence="2" id="KW-0564">Palmitate</keyword>
<name>A0A345P5B0_9GAMM</name>
<keyword evidence="2" id="KW-0812">Transmembrane</keyword>
<comment type="subcellular location">
    <subcellularLocation>
        <location evidence="2">Cell outer membrane</location>
        <topology evidence="2">Lipid-anchor</topology>
    </subcellularLocation>
</comment>
<keyword evidence="2" id="KW-1134">Transmembrane beta strand</keyword>
<evidence type="ECO:0000256" key="2">
    <source>
        <dbReference type="RuleBase" id="RU362097"/>
    </source>
</evidence>
<dbReference type="SUPFAM" id="SSF56954">
    <property type="entry name" value="Outer membrane efflux proteins (OEP)"/>
    <property type="match status" value="1"/>
</dbReference>
<dbReference type="KEGG" id="mbah:HYN46_06290"/>
<dbReference type="PROSITE" id="PS51257">
    <property type="entry name" value="PROKAR_LIPOPROTEIN"/>
    <property type="match status" value="1"/>
</dbReference>
<feature type="chain" id="PRO_5017064068" evidence="3">
    <location>
        <begin position="16"/>
        <end position="502"/>
    </location>
</feature>
<evidence type="ECO:0000256" key="3">
    <source>
        <dbReference type="SAM" id="SignalP"/>
    </source>
</evidence>
<keyword evidence="2" id="KW-0472">Membrane</keyword>
<dbReference type="Proteomes" id="UP000253940">
    <property type="component" value="Chromosome"/>
</dbReference>
<dbReference type="Gene3D" id="1.20.1600.10">
    <property type="entry name" value="Outer membrane efflux proteins (OEP)"/>
    <property type="match status" value="1"/>
</dbReference>
<dbReference type="Pfam" id="PF02321">
    <property type="entry name" value="OEP"/>
    <property type="match status" value="2"/>
</dbReference>
<dbReference type="InterPro" id="IPR010131">
    <property type="entry name" value="MdtP/NodT-like"/>
</dbReference>
<organism evidence="4 5">
    <name type="scientific">Aquirhabdus parva</name>
    <dbReference type="NCBI Taxonomy" id="2283318"/>
    <lineage>
        <taxon>Bacteria</taxon>
        <taxon>Pseudomonadati</taxon>
        <taxon>Pseudomonadota</taxon>
        <taxon>Gammaproteobacteria</taxon>
        <taxon>Moraxellales</taxon>
        <taxon>Moraxellaceae</taxon>
        <taxon>Aquirhabdus</taxon>
    </lineage>
</organism>
<sequence length="502" mass="54215">MRRLLLFVAVSAVLASCTTVGPNYQRPADAVIARTDANSAFLGSQNAALAQTAPPSEWWKLYKDPTLTALIEQTIKTNTDLRVAAANLARAQTNLEYADSSRHPEVSMSAGAEYARFSAEEKLVPTEGKALPNSYVYSSGISVAYQLDLFGQISRTIESAKADLGTAVAAQDATKITVIAETARAYMDACSTGHEIEVANKVLGIQARSTKLTQRLFDAGRGTSLDTTRSSGQEDQIRANMPLLYAQKRLALYRLAVLTGHVPADFSQTVAMCKTEPKLSVLLPVGDGMTLLKRRPDVRKAEYELHSATAKIGVLTADLYPKVTFGASLGSVGLASHFLHDDTVSFGIGPLISWQFPERDRLGARIRGAEAEQQAVYAKFDGVVLNALRETESALETYARDLDRQAYLKTALDKARKSAKDSETLFKLGRQSYLPVLDANRTLATAEQSLASVEGKILLDQVAVFLALGGGWEPDTPAPKAIIVQDPLSKSTKSVDADVTKK</sequence>
<proteinExistence type="inferred from homology"/>
<gene>
    <name evidence="4" type="ORF">HYN46_06290</name>
</gene>
<evidence type="ECO:0000256" key="1">
    <source>
        <dbReference type="ARBA" id="ARBA00007613"/>
    </source>
</evidence>
<dbReference type="Gene3D" id="2.20.200.10">
    <property type="entry name" value="Outer membrane efflux proteins (OEP)"/>
    <property type="match status" value="1"/>
</dbReference>
<keyword evidence="3" id="KW-0732">Signal</keyword>
<dbReference type="GO" id="GO:0009279">
    <property type="term" value="C:cell outer membrane"/>
    <property type="evidence" value="ECO:0007669"/>
    <property type="project" value="UniProtKB-SubCell"/>
</dbReference>
<dbReference type="PANTHER" id="PTHR30203:SF21">
    <property type="entry name" value="OUTER MEMBRANE COMPONENT OF MULTIDRUG EFFLUX PUMP-RELATED"/>
    <property type="match status" value="1"/>
</dbReference>
<reference evidence="4 5" key="1">
    <citation type="submission" date="2018-07" db="EMBL/GenBank/DDBJ databases">
        <title>Genome sequencing of Moraxellaceae gen. HYN0046.</title>
        <authorList>
            <person name="Kim M."/>
            <person name="Yi H."/>
        </authorList>
    </citation>
    <scope>NUCLEOTIDE SEQUENCE [LARGE SCALE GENOMIC DNA]</scope>
    <source>
        <strain evidence="4 5">HYN0046</strain>
    </source>
</reference>
<dbReference type="InterPro" id="IPR003423">
    <property type="entry name" value="OMP_efflux"/>
</dbReference>
<dbReference type="GO" id="GO:0015562">
    <property type="term" value="F:efflux transmembrane transporter activity"/>
    <property type="evidence" value="ECO:0007669"/>
    <property type="project" value="InterPro"/>
</dbReference>
<accession>A0A345P5B0</accession>
<dbReference type="NCBIfam" id="TIGR01845">
    <property type="entry name" value="outer_NodT"/>
    <property type="match status" value="1"/>
</dbReference>
<evidence type="ECO:0000313" key="5">
    <source>
        <dbReference type="Proteomes" id="UP000253940"/>
    </source>
</evidence>
<keyword evidence="2" id="KW-0449">Lipoprotein</keyword>
<dbReference type="PANTHER" id="PTHR30203">
    <property type="entry name" value="OUTER MEMBRANE CATION EFFLUX PROTEIN"/>
    <property type="match status" value="1"/>
</dbReference>
<evidence type="ECO:0000313" key="4">
    <source>
        <dbReference type="EMBL" id="AXI02469.1"/>
    </source>
</evidence>
<keyword evidence="5" id="KW-1185">Reference proteome</keyword>